<evidence type="ECO:0000313" key="4">
    <source>
        <dbReference type="Proteomes" id="UP000198878"/>
    </source>
</evidence>
<feature type="transmembrane region" description="Helical" evidence="2">
    <location>
        <begin position="192"/>
        <end position="216"/>
    </location>
</feature>
<dbReference type="Pfam" id="PF14494">
    <property type="entry name" value="DUF4436"/>
    <property type="match status" value="1"/>
</dbReference>
<reference evidence="4" key="1">
    <citation type="submission" date="2016-10" db="EMBL/GenBank/DDBJ databases">
        <authorList>
            <person name="Varghese N."/>
            <person name="Submissions S."/>
        </authorList>
    </citation>
    <scope>NUCLEOTIDE SEQUENCE [LARGE SCALE GENOMIC DNA]</scope>
    <source>
        <strain evidence="4">DSM 44654</strain>
    </source>
</reference>
<feature type="transmembrane region" description="Helical" evidence="2">
    <location>
        <begin position="12"/>
        <end position="36"/>
    </location>
</feature>
<keyword evidence="2" id="KW-0472">Membrane</keyword>
<proteinExistence type="predicted"/>
<feature type="transmembrane region" description="Helical" evidence="2">
    <location>
        <begin position="223"/>
        <end position="241"/>
    </location>
</feature>
<feature type="region of interest" description="Disordered" evidence="1">
    <location>
        <begin position="291"/>
        <end position="330"/>
    </location>
</feature>
<name>A0A1H5RLB7_9PSEU</name>
<feature type="transmembrane region" description="Helical" evidence="2">
    <location>
        <begin position="261"/>
        <end position="281"/>
    </location>
</feature>
<evidence type="ECO:0000313" key="3">
    <source>
        <dbReference type="EMBL" id="SEF38498.1"/>
    </source>
</evidence>
<gene>
    <name evidence="3" type="ORF">SAMN05421837_12318</name>
</gene>
<dbReference type="EMBL" id="FNUJ01000023">
    <property type="protein sequence ID" value="SEF38498.1"/>
    <property type="molecule type" value="Genomic_DNA"/>
</dbReference>
<dbReference type="STRING" id="218821.SAMN05421837_12318"/>
<dbReference type="AlphaFoldDB" id="A0A1H5RLB7"/>
<dbReference type="RefSeq" id="WP_158104180.1">
    <property type="nucleotide sequence ID" value="NZ_FNUJ01000023.1"/>
</dbReference>
<evidence type="ECO:0000256" key="1">
    <source>
        <dbReference type="SAM" id="MobiDB-lite"/>
    </source>
</evidence>
<keyword evidence="2" id="KW-0812">Transmembrane</keyword>
<organism evidence="3 4">
    <name type="scientific">Amycolatopsis pretoriensis</name>
    <dbReference type="NCBI Taxonomy" id="218821"/>
    <lineage>
        <taxon>Bacteria</taxon>
        <taxon>Bacillati</taxon>
        <taxon>Actinomycetota</taxon>
        <taxon>Actinomycetes</taxon>
        <taxon>Pseudonocardiales</taxon>
        <taxon>Pseudonocardiaceae</taxon>
        <taxon>Amycolatopsis</taxon>
    </lineage>
</organism>
<sequence length="330" mass="35197">MNPKSSRWGQSRPLRTIVAVVAVVLVTAGSLVVYLVERADGQVQIVMGDTSAPDRVDVNIFVQKVDAAAQELSAQVEMSPQGALADESGSPRQDLTIFTNGTKGDTLSFKAGKSPSTADVKLALNDGIITDYPFDSYKIDVGVAVQTATGAVPVSVTLVNTDAFFKLKTHDEKAEDGALVFTADAERSTGTWAFALFMMLFMWLLSLAAVTAAWFVVGNRRGLLWPPMSFMGALLFALVPLRNAAPGQPPIGSVIDFGSFFIAEGLISLSLIVTVIVGYRVERANEREEKAAKVAVETPDPSPPALPLPEAAGHRQGAPVGAQPWQDVRR</sequence>
<dbReference type="OrthoDB" id="8438075at2"/>
<keyword evidence="4" id="KW-1185">Reference proteome</keyword>
<dbReference type="InterPro" id="IPR027948">
    <property type="entry name" value="DUF4436"/>
</dbReference>
<accession>A0A1H5RLB7</accession>
<protein>
    <recommendedName>
        <fullName evidence="5">DUF4436 domain-containing protein</fullName>
    </recommendedName>
</protein>
<keyword evidence="2" id="KW-1133">Transmembrane helix</keyword>
<evidence type="ECO:0008006" key="5">
    <source>
        <dbReference type="Google" id="ProtNLM"/>
    </source>
</evidence>
<evidence type="ECO:0000256" key="2">
    <source>
        <dbReference type="SAM" id="Phobius"/>
    </source>
</evidence>
<dbReference type="Proteomes" id="UP000198878">
    <property type="component" value="Unassembled WGS sequence"/>
</dbReference>